<accession>A0A075AIS3</accession>
<dbReference type="Proteomes" id="UP000054324">
    <property type="component" value="Unassembled WGS sequence"/>
</dbReference>
<reference evidence="1 2" key="1">
    <citation type="submission" date="2013-11" db="EMBL/GenBank/DDBJ databases">
        <title>Opisthorchis viverrini - life in the bile duct.</title>
        <authorList>
            <person name="Young N.D."/>
            <person name="Nagarajan N."/>
            <person name="Lin S.J."/>
            <person name="Korhonen P.K."/>
            <person name="Jex A.R."/>
            <person name="Hall R.S."/>
            <person name="Safavi-Hemami H."/>
            <person name="Kaewkong W."/>
            <person name="Bertrand D."/>
            <person name="Gao S."/>
            <person name="Seet Q."/>
            <person name="Wongkham S."/>
            <person name="Teh B.T."/>
            <person name="Wongkham C."/>
            <person name="Intapan P.M."/>
            <person name="Maleewong W."/>
            <person name="Yang X."/>
            <person name="Hu M."/>
            <person name="Wang Z."/>
            <person name="Hofmann A."/>
            <person name="Sternberg P.W."/>
            <person name="Tan P."/>
            <person name="Wang J."/>
            <person name="Gasser R.B."/>
        </authorList>
    </citation>
    <scope>NUCLEOTIDE SEQUENCE [LARGE SCALE GENOMIC DNA]</scope>
</reference>
<proteinExistence type="predicted"/>
<protein>
    <submittedName>
        <fullName evidence="1">Uncharacterized protein</fullName>
    </submittedName>
</protein>
<dbReference type="GeneID" id="20315941"/>
<dbReference type="AlphaFoldDB" id="A0A075AIS3"/>
<dbReference type="RefSeq" id="XP_009164107.1">
    <property type="nucleotide sequence ID" value="XM_009165843.1"/>
</dbReference>
<gene>
    <name evidence="1" type="ORF">T265_01753</name>
</gene>
<name>A0A075AIS3_OPIVI</name>
<organism evidence="1 2">
    <name type="scientific">Opisthorchis viverrini</name>
    <name type="common">Southeast Asian liver fluke</name>
    <dbReference type="NCBI Taxonomy" id="6198"/>
    <lineage>
        <taxon>Eukaryota</taxon>
        <taxon>Metazoa</taxon>
        <taxon>Spiralia</taxon>
        <taxon>Lophotrochozoa</taxon>
        <taxon>Platyhelminthes</taxon>
        <taxon>Trematoda</taxon>
        <taxon>Digenea</taxon>
        <taxon>Opisthorchiida</taxon>
        <taxon>Opisthorchiata</taxon>
        <taxon>Opisthorchiidae</taxon>
        <taxon>Opisthorchis</taxon>
    </lineage>
</organism>
<dbReference type="CTD" id="20315941"/>
<keyword evidence="2" id="KW-1185">Reference proteome</keyword>
<evidence type="ECO:0000313" key="2">
    <source>
        <dbReference type="Proteomes" id="UP000054324"/>
    </source>
</evidence>
<sequence length="190" mass="21375">MQAPNYSGPNAVRCSMLVVRRTLVVRGLRWSENLTGPELVILEQGNNAMVPNAARGSVEFHVDSSDMKPEVHNSRSICSKPPKHWPYRENAGSTYELLTYRWCNFGSSLLHNIVTSGVLGRHKEVIVRKLLSTAQTKEDTIGPTGQRNRKAYNQVIRNLEKNAQDRGVFSSGVKRKPNHAEELFTLFKMG</sequence>
<evidence type="ECO:0000313" key="1">
    <source>
        <dbReference type="EMBL" id="KER32134.1"/>
    </source>
</evidence>
<dbReference type="KEGG" id="ovi:T265_01753"/>
<dbReference type="EMBL" id="KL596637">
    <property type="protein sequence ID" value="KER32134.1"/>
    <property type="molecule type" value="Genomic_DNA"/>
</dbReference>